<protein>
    <submittedName>
        <fullName evidence="2">Uncharacterized protein</fullName>
    </submittedName>
</protein>
<evidence type="ECO:0000313" key="3">
    <source>
        <dbReference type="Proteomes" id="UP000295636"/>
    </source>
</evidence>
<comment type="caution">
    <text evidence="2">The sequence shown here is derived from an EMBL/GenBank/DDBJ whole genome shotgun (WGS) entry which is preliminary data.</text>
</comment>
<dbReference type="AlphaFoldDB" id="A0A4R5KWY3"/>
<reference evidence="2 3" key="1">
    <citation type="submission" date="2019-03" db="EMBL/GenBank/DDBJ databases">
        <title>This is whole genome sequence of Paenibacillus sp MS74 strain.</title>
        <authorList>
            <person name="Trinh H.N."/>
        </authorList>
    </citation>
    <scope>NUCLEOTIDE SEQUENCE [LARGE SCALE GENOMIC DNA]</scope>
    <source>
        <strain evidence="2 3">MS74</strain>
    </source>
</reference>
<keyword evidence="3" id="KW-1185">Reference proteome</keyword>
<dbReference type="OrthoDB" id="9952981at2"/>
<sequence>MKWGIHYNGKIYVEVYGKKKAHDLLYQLSMCLEGLRVAGIQPKQKALSRKERQSRPSFIRHE</sequence>
<proteinExistence type="predicted"/>
<name>A0A4R5KWY3_9BACL</name>
<dbReference type="EMBL" id="SMRT01000001">
    <property type="protein sequence ID" value="TDG00327.1"/>
    <property type="molecule type" value="Genomic_DNA"/>
</dbReference>
<accession>A0A4R5KWY3</accession>
<dbReference type="Proteomes" id="UP000295636">
    <property type="component" value="Unassembled WGS sequence"/>
</dbReference>
<dbReference type="RefSeq" id="WP_133225036.1">
    <property type="nucleotide sequence ID" value="NZ_SMRT01000001.1"/>
</dbReference>
<organism evidence="2 3">
    <name type="scientific">Paenibacillus piri</name>
    <dbReference type="NCBI Taxonomy" id="2547395"/>
    <lineage>
        <taxon>Bacteria</taxon>
        <taxon>Bacillati</taxon>
        <taxon>Bacillota</taxon>
        <taxon>Bacilli</taxon>
        <taxon>Bacillales</taxon>
        <taxon>Paenibacillaceae</taxon>
        <taxon>Paenibacillus</taxon>
    </lineage>
</organism>
<evidence type="ECO:0000256" key="1">
    <source>
        <dbReference type="SAM" id="MobiDB-lite"/>
    </source>
</evidence>
<feature type="compositionally biased region" description="Basic and acidic residues" evidence="1">
    <location>
        <begin position="48"/>
        <end position="62"/>
    </location>
</feature>
<gene>
    <name evidence="2" type="ORF">E1757_01400</name>
</gene>
<evidence type="ECO:0000313" key="2">
    <source>
        <dbReference type="EMBL" id="TDG00327.1"/>
    </source>
</evidence>
<feature type="region of interest" description="Disordered" evidence="1">
    <location>
        <begin position="43"/>
        <end position="62"/>
    </location>
</feature>